<evidence type="ECO:0000313" key="10">
    <source>
        <dbReference type="Proteomes" id="UP001209168"/>
    </source>
</evidence>
<dbReference type="GO" id="GO:0004565">
    <property type="term" value="F:beta-galactosidase activity"/>
    <property type="evidence" value="ECO:0007669"/>
    <property type="project" value="UniProtKB-EC"/>
</dbReference>
<evidence type="ECO:0000256" key="3">
    <source>
        <dbReference type="ARBA" id="ARBA00011245"/>
    </source>
</evidence>
<evidence type="ECO:0000256" key="1">
    <source>
        <dbReference type="ARBA" id="ARBA00001412"/>
    </source>
</evidence>
<protein>
    <recommendedName>
        <fullName evidence="4">beta-galactosidase</fullName>
        <ecNumber evidence="4">3.2.1.23</ecNumber>
    </recommendedName>
</protein>
<feature type="domain" description="Beta galactosidase small chain/" evidence="8">
    <location>
        <begin position="1"/>
        <end position="180"/>
    </location>
</feature>
<dbReference type="GO" id="GO:0030246">
    <property type="term" value="F:carbohydrate binding"/>
    <property type="evidence" value="ECO:0007669"/>
    <property type="project" value="InterPro"/>
</dbReference>
<dbReference type="RefSeq" id="WP_264901249.1">
    <property type="nucleotide sequence ID" value="NZ_CP146517.1"/>
</dbReference>
<dbReference type="GO" id="GO:0005990">
    <property type="term" value="P:lactose catabolic process"/>
    <property type="evidence" value="ECO:0007669"/>
    <property type="project" value="TreeGrafter"/>
</dbReference>
<dbReference type="SUPFAM" id="SSF74650">
    <property type="entry name" value="Galactose mutarotase-like"/>
    <property type="match status" value="1"/>
</dbReference>
<dbReference type="Gene3D" id="2.70.98.10">
    <property type="match status" value="1"/>
</dbReference>
<dbReference type="EC" id="3.2.1.23" evidence="4"/>
<gene>
    <name evidence="9" type="ORF">ONT23_09830</name>
</gene>
<evidence type="ECO:0000256" key="2">
    <source>
        <dbReference type="ARBA" id="ARBA00001913"/>
    </source>
</evidence>
<dbReference type="EMBL" id="JAPDVH010000001">
    <property type="protein sequence ID" value="MCW4155826.1"/>
    <property type="molecule type" value="Genomic_DNA"/>
</dbReference>
<evidence type="ECO:0000256" key="5">
    <source>
        <dbReference type="ARBA" id="ARBA00022801"/>
    </source>
</evidence>
<evidence type="ECO:0000256" key="4">
    <source>
        <dbReference type="ARBA" id="ARBA00012756"/>
    </source>
</evidence>
<dbReference type="AlphaFoldDB" id="A0AAW5UMF5"/>
<evidence type="ECO:0000256" key="7">
    <source>
        <dbReference type="ARBA" id="ARBA00023295"/>
    </source>
</evidence>
<comment type="subunit">
    <text evidence="3">Monomer.</text>
</comment>
<dbReference type="InterPro" id="IPR014718">
    <property type="entry name" value="GH-type_carb-bd"/>
</dbReference>
<keyword evidence="7" id="KW-0326">Glycosidase</keyword>
<dbReference type="SMART" id="SM01038">
    <property type="entry name" value="Bgal_small_N"/>
    <property type="match status" value="1"/>
</dbReference>
<dbReference type="InterPro" id="IPR004199">
    <property type="entry name" value="B-gal_small/dom_5"/>
</dbReference>
<dbReference type="PANTHER" id="PTHR46323">
    <property type="entry name" value="BETA-GALACTOSIDASE"/>
    <property type="match status" value="1"/>
</dbReference>
<evidence type="ECO:0000259" key="8">
    <source>
        <dbReference type="SMART" id="SM01038"/>
    </source>
</evidence>
<comment type="catalytic activity">
    <reaction evidence="1">
        <text>Hydrolysis of terminal non-reducing beta-D-galactose residues in beta-D-galactosides.</text>
        <dbReference type="EC" id="3.2.1.23"/>
    </reaction>
</comment>
<evidence type="ECO:0000313" key="9">
    <source>
        <dbReference type="EMBL" id="MCW4155826.1"/>
    </source>
</evidence>
<comment type="caution">
    <text evidence="9">The sequence shown here is derived from an EMBL/GenBank/DDBJ whole genome shotgun (WGS) entry which is preliminary data.</text>
</comment>
<reference evidence="9" key="1">
    <citation type="submission" date="2022-11" db="EMBL/GenBank/DDBJ databases">
        <title>Genomic repertoires linked with pathogenic potency of arthritogenic Prevotella copri isolated from the gut of rheumatoid arthritis patients.</title>
        <authorList>
            <person name="Nii T."/>
            <person name="Maeda Y."/>
            <person name="Motooka D."/>
            <person name="Naito M."/>
            <person name="Matsumoto Y."/>
            <person name="Ogawa T."/>
            <person name="Oguro-Igashira E."/>
            <person name="Kishikawa T."/>
            <person name="Yamashita M."/>
            <person name="Koizumi S."/>
            <person name="Kurakawa T."/>
            <person name="Okumura R."/>
            <person name="Kayama H."/>
            <person name="Murakami M."/>
            <person name="Sakaguchi T."/>
            <person name="Das B."/>
            <person name="Nakamura S."/>
            <person name="Okada Y."/>
            <person name="Kumanogoh A."/>
            <person name="Takeda K."/>
        </authorList>
    </citation>
    <scope>NUCLEOTIDE SEQUENCE</scope>
    <source>
        <strain evidence="9">H012_8</strain>
    </source>
</reference>
<dbReference type="PANTHER" id="PTHR46323:SF2">
    <property type="entry name" value="BETA-GALACTOSIDASE"/>
    <property type="match status" value="1"/>
</dbReference>
<dbReference type="Pfam" id="PF02929">
    <property type="entry name" value="Bgal_small_N"/>
    <property type="match status" value="1"/>
</dbReference>
<evidence type="ECO:0000256" key="6">
    <source>
        <dbReference type="ARBA" id="ARBA00022837"/>
    </source>
</evidence>
<comment type="cofactor">
    <cofactor evidence="2">
        <name>Ca(2+)</name>
        <dbReference type="ChEBI" id="CHEBI:29108"/>
    </cofactor>
</comment>
<name>A0AAW5UMF5_9BACT</name>
<sequence>MVLTALFDMPEGKAQLMLRYDISAAGEVNVTQKMTTDKEVQVADLFGFGLQLQMPATFSKLEYYGRGPEENYVDRHSSAFIGKYESDVKDEYYPYIRPQEIGNHTDIRYFSIFNPTTGKGIIFEGYEPMECSAIPYLVEDLDSGIEKTHAWGQHNGDLVDKGLVQLHIQKCQYPLGCIDS</sequence>
<dbReference type="InterPro" id="IPR050347">
    <property type="entry name" value="Bact_Beta-galactosidase"/>
</dbReference>
<accession>A0AAW5UMF5</accession>
<keyword evidence="6" id="KW-0106">Calcium</keyword>
<dbReference type="GO" id="GO:0009341">
    <property type="term" value="C:beta-galactosidase complex"/>
    <property type="evidence" value="ECO:0007669"/>
    <property type="project" value="InterPro"/>
</dbReference>
<keyword evidence="5" id="KW-0378">Hydrolase</keyword>
<organism evidence="9 10">
    <name type="scientific">Segatella copri</name>
    <dbReference type="NCBI Taxonomy" id="165179"/>
    <lineage>
        <taxon>Bacteria</taxon>
        <taxon>Pseudomonadati</taxon>
        <taxon>Bacteroidota</taxon>
        <taxon>Bacteroidia</taxon>
        <taxon>Bacteroidales</taxon>
        <taxon>Prevotellaceae</taxon>
        <taxon>Segatella</taxon>
    </lineage>
</organism>
<dbReference type="Proteomes" id="UP001209168">
    <property type="component" value="Unassembled WGS sequence"/>
</dbReference>
<dbReference type="InterPro" id="IPR011013">
    <property type="entry name" value="Gal_mutarotase_sf_dom"/>
</dbReference>
<proteinExistence type="predicted"/>